<evidence type="ECO:0008006" key="3">
    <source>
        <dbReference type="Google" id="ProtNLM"/>
    </source>
</evidence>
<dbReference type="STRING" id="1577474.GA0111570_105271"/>
<evidence type="ECO:0000313" key="1">
    <source>
        <dbReference type="EMBL" id="SDB86907.1"/>
    </source>
</evidence>
<gene>
    <name evidence="1" type="ORF">GA0111570_105271</name>
</gene>
<dbReference type="Proteomes" id="UP000199086">
    <property type="component" value="Unassembled WGS sequence"/>
</dbReference>
<dbReference type="AlphaFoldDB" id="A0A1G6GXZ6"/>
<sequence>MAAVLVGAAALGAALFTTQQPPDRSPLPSPTPTVTASPEVLVPFRALVDYVSSEGSGRFAATGHGRIGGTTVVDLELTARTGRQTYTLVAYDQRGGRHTAEPMDASTPSPASGTIVAGQTVRGRVGFNAPPGPLVVALVNDRGEDVAALHIP</sequence>
<dbReference type="EMBL" id="FMYF01000005">
    <property type="protein sequence ID" value="SDB86907.1"/>
    <property type="molecule type" value="Genomic_DNA"/>
</dbReference>
<keyword evidence="2" id="KW-1185">Reference proteome</keyword>
<proteinExistence type="predicted"/>
<protein>
    <recommendedName>
        <fullName evidence="3">DUF4352 domain-containing protein</fullName>
    </recommendedName>
</protein>
<evidence type="ECO:0000313" key="2">
    <source>
        <dbReference type="Proteomes" id="UP000199086"/>
    </source>
</evidence>
<accession>A0A1G6GXZ6</accession>
<name>A0A1G6GXZ6_9ACTN</name>
<reference evidence="1 2" key="1">
    <citation type="submission" date="2016-06" db="EMBL/GenBank/DDBJ databases">
        <authorList>
            <person name="Olsen C.W."/>
            <person name="Carey S."/>
            <person name="Hinshaw L."/>
            <person name="Karasin A.I."/>
        </authorList>
    </citation>
    <scope>NUCLEOTIDE SEQUENCE [LARGE SCALE GENOMIC DNA]</scope>
    <source>
        <strain evidence="1 2">LZ-22</strain>
    </source>
</reference>
<organism evidence="1 2">
    <name type="scientific">Raineyella antarctica</name>
    <dbReference type="NCBI Taxonomy" id="1577474"/>
    <lineage>
        <taxon>Bacteria</taxon>
        <taxon>Bacillati</taxon>
        <taxon>Actinomycetota</taxon>
        <taxon>Actinomycetes</taxon>
        <taxon>Propionibacteriales</taxon>
        <taxon>Propionibacteriaceae</taxon>
        <taxon>Raineyella</taxon>
    </lineage>
</organism>